<gene>
    <name evidence="1" type="ORF">CCHR01_07576</name>
</gene>
<dbReference type="AlphaFoldDB" id="A0AAD9AJV7"/>
<proteinExistence type="predicted"/>
<evidence type="ECO:0000313" key="2">
    <source>
        <dbReference type="Proteomes" id="UP001243330"/>
    </source>
</evidence>
<comment type="caution">
    <text evidence="1">The sequence shown here is derived from an EMBL/GenBank/DDBJ whole genome shotgun (WGS) entry which is preliminary data.</text>
</comment>
<evidence type="ECO:0000313" key="1">
    <source>
        <dbReference type="EMBL" id="KAK1849758.1"/>
    </source>
</evidence>
<dbReference type="Proteomes" id="UP001243330">
    <property type="component" value="Unassembled WGS sequence"/>
</dbReference>
<dbReference type="EMBL" id="JAQOWY010000135">
    <property type="protein sequence ID" value="KAK1849758.1"/>
    <property type="molecule type" value="Genomic_DNA"/>
</dbReference>
<name>A0AAD9AJV7_9PEZI</name>
<evidence type="ECO:0008006" key="3">
    <source>
        <dbReference type="Google" id="ProtNLM"/>
    </source>
</evidence>
<accession>A0AAD9AJV7</accession>
<reference evidence="1" key="1">
    <citation type="submission" date="2023-01" db="EMBL/GenBank/DDBJ databases">
        <title>Colletotrichum chrysophilum M932 genome sequence.</title>
        <authorList>
            <person name="Baroncelli R."/>
        </authorList>
    </citation>
    <scope>NUCLEOTIDE SEQUENCE</scope>
    <source>
        <strain evidence="1">M932</strain>
    </source>
</reference>
<organism evidence="1 2">
    <name type="scientific">Colletotrichum chrysophilum</name>
    <dbReference type="NCBI Taxonomy" id="1836956"/>
    <lineage>
        <taxon>Eukaryota</taxon>
        <taxon>Fungi</taxon>
        <taxon>Dikarya</taxon>
        <taxon>Ascomycota</taxon>
        <taxon>Pezizomycotina</taxon>
        <taxon>Sordariomycetes</taxon>
        <taxon>Hypocreomycetidae</taxon>
        <taxon>Glomerellales</taxon>
        <taxon>Glomerellaceae</taxon>
        <taxon>Colletotrichum</taxon>
        <taxon>Colletotrichum gloeosporioides species complex</taxon>
    </lineage>
</organism>
<keyword evidence="2" id="KW-1185">Reference proteome</keyword>
<protein>
    <recommendedName>
        <fullName evidence="3">NAD-specific glutamate dehydrogenase</fullName>
    </recommendedName>
</protein>
<sequence>MAVVVGVTTVVTQEAHGVALGNVLGVVLHELLGAVPKGGDGLDVLVQTQDEAVLLVVLLHEAERVVVDVAEKLNGGLDTPVVVVVHHGGLAEEESRLETAHVTVADRVTVDDLALGHVLANLACLLLVNVLGERPVLLGNLAVDGLAGHKGGSDLLEGGIERLVVQEDPIVVVAAVEAVLNLANGTGNVPDIRVTGEGDEGRVHAGTRGDAAVEVVPAGLVRGHGHGPLLGVVLLASLEHVGWGLARGVFRFLRLARLALLTLLSLLTRCSALSRGLEAAILEPHTLVAGVGDEVEDGETLGDRQLEP</sequence>